<dbReference type="EC" id="2.4.-.-" evidence="2"/>
<dbReference type="EMBL" id="JBEOME010000001">
    <property type="protein sequence ID" value="MER3120328.1"/>
    <property type="molecule type" value="Genomic_DNA"/>
</dbReference>
<organism evidence="2 3">
    <name type="scientific">Bacillus altitudinis</name>
    <dbReference type="NCBI Taxonomy" id="293387"/>
    <lineage>
        <taxon>Bacteria</taxon>
        <taxon>Bacillati</taxon>
        <taxon>Bacillota</taxon>
        <taxon>Bacilli</taxon>
        <taxon>Bacillales</taxon>
        <taxon>Bacillaceae</taxon>
        <taxon>Bacillus</taxon>
    </lineage>
</organism>
<evidence type="ECO:0000313" key="3">
    <source>
        <dbReference type="Proteomes" id="UP001467674"/>
    </source>
</evidence>
<accession>A0ABV1S1C8</accession>
<dbReference type="Proteomes" id="UP001467674">
    <property type="component" value="Unassembled WGS sequence"/>
</dbReference>
<dbReference type="InterPro" id="IPR001296">
    <property type="entry name" value="Glyco_trans_1"/>
</dbReference>
<dbReference type="GO" id="GO:0016757">
    <property type="term" value="F:glycosyltransferase activity"/>
    <property type="evidence" value="ECO:0007669"/>
    <property type="project" value="UniProtKB-KW"/>
</dbReference>
<reference evidence="2 3" key="1">
    <citation type="submission" date="2024-06" db="EMBL/GenBank/DDBJ databases">
        <title>Construction of an artificial bacterial consortium using nitrogen cycle bacteria from Cuatro Cienegas Basin and a mangrove forest.</title>
        <authorList>
            <person name="Aguilera-Najera D."/>
            <person name="Marquez-Cianci L."/>
            <person name="Martinez-Perez E."/>
            <person name="Rosas-Barrera M."/>
            <person name="Rodriguez-Cruz U.E."/>
            <person name="Tapia-Lopez R."/>
            <person name="Eguiarte L.E."/>
            <person name="Souza-Saldivar V."/>
        </authorList>
    </citation>
    <scope>NUCLEOTIDE SEQUENCE [LARGE SCALE GENOMIC DNA]</scope>
    <source>
        <strain evidence="2 3">S14-15</strain>
    </source>
</reference>
<keyword evidence="2" id="KW-0808">Transferase</keyword>
<dbReference type="PANTHER" id="PTHR12526">
    <property type="entry name" value="GLYCOSYLTRANSFERASE"/>
    <property type="match status" value="1"/>
</dbReference>
<evidence type="ECO:0000313" key="2">
    <source>
        <dbReference type="EMBL" id="MER3120328.1"/>
    </source>
</evidence>
<comment type="caution">
    <text evidence="2">The sequence shown here is derived from an EMBL/GenBank/DDBJ whole genome shotgun (WGS) entry which is preliminary data.</text>
</comment>
<name>A0ABV1S1C8_BACAB</name>
<dbReference type="SUPFAM" id="SSF53756">
    <property type="entry name" value="UDP-Glycosyltransferase/glycogen phosphorylase"/>
    <property type="match status" value="1"/>
</dbReference>
<dbReference type="Pfam" id="PF00534">
    <property type="entry name" value="Glycos_transf_1"/>
    <property type="match status" value="1"/>
</dbReference>
<dbReference type="RefSeq" id="WP_322536015.1">
    <property type="nucleotide sequence ID" value="NZ_CP139561.1"/>
</dbReference>
<keyword evidence="2" id="KW-0328">Glycosyltransferase</keyword>
<evidence type="ECO:0000259" key="1">
    <source>
        <dbReference type="Pfam" id="PF00534"/>
    </source>
</evidence>
<gene>
    <name evidence="2" type="ORF">ABQG71_03885</name>
</gene>
<feature type="domain" description="Glycosyl transferase family 1" evidence="1">
    <location>
        <begin position="322"/>
        <end position="484"/>
    </location>
</feature>
<proteinExistence type="predicted"/>
<sequence>MNYKVYMLMFGGIPAKPTGLATSVIRRSNVFSKNNIENEILVHNWYIDYDESINYLQDHNKLHPKSKVRFMYNELAGDSQRDNRTVIKHSPDELGWVAEKDADKDNVYRCFKDGLYLKFKWYAEEGHLKFIDYLLPNFTREKREWYDSKGYVRKIEYMDYSTNTPARITYINKKGKCYLSILKNPKNNKIIQIHLFDDLGGIKGKFSNELDLVEYWLENYVLTMSNSYQYLISEYAVNRRPLQRLENKTANLKVIYTIHSSHLGSPYTFGSEIRNDLRDFFNHLHEYSGVVFLTEEQKQDIIREFGESKKYYAIPHHAPIIDKSHITRDPYKVVAVGRFEKMKNQDHVIKAFQRVIKKVPQARLELYGRGSQEEYLRSLINKLNLQNYVTIKGFSDDVYNVFYQSSISIVPSDYEGICLSLMESMSAGCVPISYDFKYGPKDVVQNGLDGLIVQKGNIEVLSEAIIDLLLNSDKREAMSSEATKIVERFSEERLAQEWKELFETIR</sequence>
<protein>
    <submittedName>
        <fullName evidence="2">Glycosyltransferase</fullName>
        <ecNumber evidence="2">2.4.-.-</ecNumber>
    </submittedName>
</protein>
<dbReference type="PANTHER" id="PTHR12526:SF630">
    <property type="entry name" value="GLYCOSYLTRANSFERASE"/>
    <property type="match status" value="1"/>
</dbReference>
<dbReference type="Gene3D" id="3.40.50.2000">
    <property type="entry name" value="Glycogen Phosphorylase B"/>
    <property type="match status" value="3"/>
</dbReference>
<keyword evidence="3" id="KW-1185">Reference proteome</keyword>